<dbReference type="InParanoid" id="C5L811"/>
<evidence type="ECO:0000313" key="2">
    <source>
        <dbReference type="Proteomes" id="UP000007800"/>
    </source>
</evidence>
<proteinExistence type="predicted"/>
<dbReference type="OMA" id="LHCKAGP"/>
<protein>
    <submittedName>
        <fullName evidence="1">Uncharacterized protein</fullName>
    </submittedName>
</protein>
<name>C5L811_PERM5</name>
<accession>C5L811</accession>
<dbReference type="OrthoDB" id="295033at2759"/>
<dbReference type="AlphaFoldDB" id="C5L811"/>
<dbReference type="EMBL" id="GG679998">
    <property type="protein sequence ID" value="EER07132.1"/>
    <property type="molecule type" value="Genomic_DNA"/>
</dbReference>
<organism evidence="2">
    <name type="scientific">Perkinsus marinus (strain ATCC 50983 / TXsc)</name>
    <dbReference type="NCBI Taxonomy" id="423536"/>
    <lineage>
        <taxon>Eukaryota</taxon>
        <taxon>Sar</taxon>
        <taxon>Alveolata</taxon>
        <taxon>Perkinsozoa</taxon>
        <taxon>Perkinsea</taxon>
        <taxon>Perkinsida</taxon>
        <taxon>Perkinsidae</taxon>
        <taxon>Perkinsus</taxon>
    </lineage>
</organism>
<feature type="non-terminal residue" evidence="1">
    <location>
        <position position="115"/>
    </location>
</feature>
<sequence>MYGHRDPKLAAGPDERVFVSAYDNDSQSVTEKVLELLERCVPNVKVSGTKMVKDFSIESLLSEDEARKLPVDKQDLASLAMMTLAAALKLACESSFYRKCSLSQLKCDAFLRLDQ</sequence>
<dbReference type="GeneID" id="9059613"/>
<evidence type="ECO:0000313" key="1">
    <source>
        <dbReference type="EMBL" id="EER07132.1"/>
    </source>
</evidence>
<keyword evidence="2" id="KW-1185">Reference proteome</keyword>
<reference evidence="1 2" key="1">
    <citation type="submission" date="2008-07" db="EMBL/GenBank/DDBJ databases">
        <authorList>
            <person name="El-Sayed N."/>
            <person name="Caler E."/>
            <person name="Inman J."/>
            <person name="Amedeo P."/>
            <person name="Hass B."/>
            <person name="Wortman J."/>
        </authorList>
    </citation>
    <scope>NUCLEOTIDE SEQUENCE [LARGE SCALE GENOMIC DNA]</scope>
    <source>
        <strain evidence="2">ATCC 50983 / TXsc</strain>
    </source>
</reference>
<dbReference type="Proteomes" id="UP000007800">
    <property type="component" value="Unassembled WGS sequence"/>
</dbReference>
<gene>
    <name evidence="1" type="ORF">Pmar_PMAR013327</name>
</gene>
<dbReference type="RefSeq" id="XP_002775316.1">
    <property type="nucleotide sequence ID" value="XM_002775270.1"/>
</dbReference>